<evidence type="ECO:0008006" key="3">
    <source>
        <dbReference type="Google" id="ProtNLM"/>
    </source>
</evidence>
<dbReference type="STRING" id="879243.Poras_0673"/>
<dbReference type="EMBL" id="CP002689">
    <property type="protein sequence ID" value="AEE12623.1"/>
    <property type="molecule type" value="Genomic_DNA"/>
</dbReference>
<evidence type="ECO:0000313" key="2">
    <source>
        <dbReference type="Proteomes" id="UP000006545"/>
    </source>
</evidence>
<reference evidence="2" key="1">
    <citation type="submission" date="2011-04" db="EMBL/GenBank/DDBJ databases">
        <title>The complete genome of Porphyromonas asaccharolytica DSM 20707.</title>
        <authorList>
            <person name="Lucas S."/>
            <person name="Han J."/>
            <person name="Lapidus A."/>
            <person name="Bruce D."/>
            <person name="Goodwin L."/>
            <person name="Pitluck S."/>
            <person name="Peters L."/>
            <person name="Kyrpides N."/>
            <person name="Mavromatis K."/>
            <person name="Ivanova N."/>
            <person name="Ovchinnikova G."/>
            <person name="Pagani I."/>
            <person name="Lu M."/>
            <person name="Detter J.C."/>
            <person name="Tapia R."/>
            <person name="Han C."/>
            <person name="Land M."/>
            <person name="Hauser L."/>
            <person name="Markowitz V."/>
            <person name="Cheng J.-F."/>
            <person name="Hugenholtz P."/>
            <person name="Woyke T."/>
            <person name="Wu D."/>
            <person name="Gronow S."/>
            <person name="Wellnitz S."/>
            <person name="Brambilla E."/>
            <person name="Klenk H.-P."/>
            <person name="Eisen J.A."/>
        </authorList>
    </citation>
    <scope>NUCLEOTIDE SEQUENCE [LARGE SCALE GENOMIC DNA]</scope>
    <source>
        <strain evidence="2">ATCC 25260 / DSM 20707 / VPI 4198</strain>
    </source>
</reference>
<dbReference type="HOGENOM" id="CLU_146660_0_0_10"/>
<dbReference type="KEGG" id="pah:Poras_0673"/>
<dbReference type="SUPFAM" id="SSF52949">
    <property type="entry name" value="Macro domain-like"/>
    <property type="match status" value="1"/>
</dbReference>
<accession>F4KJP6</accession>
<dbReference type="AlphaFoldDB" id="F4KJP6"/>
<name>F4KJP6_PORAD</name>
<dbReference type="RefSeq" id="WP_013760178.1">
    <property type="nucleotide sequence ID" value="NC_015501.1"/>
</dbReference>
<keyword evidence="2" id="KW-1185">Reference proteome</keyword>
<sequence>MTARQLPNGWQQLSDRSDSQYTPECISVLQENEIFIFGSNLLGRHMGGAARTAHRVFNAEMGVFEGLTGQAYALPTLDKDMHPVTPEALRASFHRLLLFVLDHSKLTFYLTEVGCGIAGWPIEDVRDLLWKAVRELSEEAYELRAMPTNLLIPKRFSKS</sequence>
<protein>
    <recommendedName>
        <fullName evidence="3">Macro domain-containing protein</fullName>
    </recommendedName>
</protein>
<dbReference type="eggNOG" id="COG1595">
    <property type="taxonomic scope" value="Bacteria"/>
</dbReference>
<organism evidence="1 2">
    <name type="scientific">Porphyromonas asaccharolytica (strain ATCC 25260 / DSM 20707 / BCRC 10618 / CCUG 7834 / JCM 6326 / LMG 13178 / VPI 4198 / B440)</name>
    <name type="common">Bacteroides asaccharolyticus</name>
    <dbReference type="NCBI Taxonomy" id="879243"/>
    <lineage>
        <taxon>Bacteria</taxon>
        <taxon>Pseudomonadati</taxon>
        <taxon>Bacteroidota</taxon>
        <taxon>Bacteroidia</taxon>
        <taxon>Bacteroidales</taxon>
        <taxon>Porphyromonadaceae</taxon>
        <taxon>Porphyromonas</taxon>
    </lineage>
</organism>
<dbReference type="OrthoDB" id="489040at2"/>
<gene>
    <name evidence="1" type="ordered locus">Poras_0673</name>
</gene>
<dbReference type="InterPro" id="IPR043472">
    <property type="entry name" value="Macro_dom-like"/>
</dbReference>
<evidence type="ECO:0000313" key="1">
    <source>
        <dbReference type="EMBL" id="AEE12623.1"/>
    </source>
</evidence>
<dbReference type="Proteomes" id="UP000006545">
    <property type="component" value="Chromosome"/>
</dbReference>
<proteinExistence type="predicted"/>